<evidence type="ECO:0000313" key="5">
    <source>
        <dbReference type="EMBL" id="MDA2807924.1"/>
    </source>
</evidence>
<feature type="region of interest" description="Disordered" evidence="3">
    <location>
        <begin position="19"/>
        <end position="42"/>
    </location>
</feature>
<dbReference type="SUPFAM" id="SSF54826">
    <property type="entry name" value="Enolase N-terminal domain-like"/>
    <property type="match status" value="1"/>
</dbReference>
<dbReference type="InterPro" id="IPR029065">
    <property type="entry name" value="Enolase_C-like"/>
</dbReference>
<comment type="similarity">
    <text evidence="1">Belongs to the mandelate racemase/muconate lactonizing enzyme family.</text>
</comment>
<dbReference type="InterPro" id="IPR013341">
    <property type="entry name" value="Mandelate_racemase_N_dom"/>
</dbReference>
<dbReference type="InterPro" id="IPR034593">
    <property type="entry name" value="DgoD-like"/>
</dbReference>
<dbReference type="Pfam" id="PF13378">
    <property type="entry name" value="MR_MLE_C"/>
    <property type="match status" value="1"/>
</dbReference>
<evidence type="ECO:0000256" key="1">
    <source>
        <dbReference type="ARBA" id="ARBA00008031"/>
    </source>
</evidence>
<dbReference type="Pfam" id="PF02746">
    <property type="entry name" value="MR_MLE_N"/>
    <property type="match status" value="1"/>
</dbReference>
<dbReference type="SUPFAM" id="SSF51604">
    <property type="entry name" value="Enolase C-terminal domain-like"/>
    <property type="match status" value="1"/>
</dbReference>
<organism evidence="5 6">
    <name type="scientific">Nocardiopsis suaedae</name>
    <dbReference type="NCBI Taxonomy" id="3018444"/>
    <lineage>
        <taxon>Bacteria</taxon>
        <taxon>Bacillati</taxon>
        <taxon>Actinomycetota</taxon>
        <taxon>Actinomycetes</taxon>
        <taxon>Streptosporangiales</taxon>
        <taxon>Nocardiopsidaceae</taxon>
        <taxon>Nocardiopsis</taxon>
    </lineage>
</organism>
<dbReference type="Gene3D" id="3.20.20.120">
    <property type="entry name" value="Enolase-like C-terminal domain"/>
    <property type="match status" value="1"/>
</dbReference>
<evidence type="ECO:0000256" key="3">
    <source>
        <dbReference type="SAM" id="MobiDB-lite"/>
    </source>
</evidence>
<keyword evidence="2" id="KW-0479">Metal-binding</keyword>
<gene>
    <name evidence="5" type="ORF">O4U47_25660</name>
</gene>
<evidence type="ECO:0000313" key="6">
    <source>
        <dbReference type="Proteomes" id="UP001165685"/>
    </source>
</evidence>
<name>A0ABT4TTB2_9ACTN</name>
<dbReference type="Proteomes" id="UP001165685">
    <property type="component" value="Unassembled WGS sequence"/>
</dbReference>
<reference evidence="5" key="1">
    <citation type="submission" date="2023-01" db="EMBL/GenBank/DDBJ databases">
        <title>Draft genome sequence of Nocardiopsis sp. LSu2-4 isolated from halophytes.</title>
        <authorList>
            <person name="Duangmal K."/>
            <person name="Chantavorakit T."/>
        </authorList>
    </citation>
    <scope>NUCLEOTIDE SEQUENCE</scope>
    <source>
        <strain evidence="5">LSu2-4</strain>
    </source>
</reference>
<evidence type="ECO:0000259" key="4">
    <source>
        <dbReference type="SMART" id="SM00922"/>
    </source>
</evidence>
<accession>A0ABT4TTB2</accession>
<dbReference type="PANTHER" id="PTHR48080:SF3">
    <property type="entry name" value="ENOLASE SUPERFAMILY MEMBER DDB_G0284701"/>
    <property type="match status" value="1"/>
</dbReference>
<dbReference type="InterPro" id="IPR029017">
    <property type="entry name" value="Enolase-like_N"/>
</dbReference>
<dbReference type="PANTHER" id="PTHR48080">
    <property type="entry name" value="D-GALACTONATE DEHYDRATASE-RELATED"/>
    <property type="match status" value="1"/>
</dbReference>
<dbReference type="Gene3D" id="3.30.390.10">
    <property type="entry name" value="Enolase-like, N-terminal domain"/>
    <property type="match status" value="1"/>
</dbReference>
<evidence type="ECO:0000256" key="2">
    <source>
        <dbReference type="ARBA" id="ARBA00022723"/>
    </source>
</evidence>
<protein>
    <submittedName>
        <fullName evidence="5">O-succinylbenzoate synthase</fullName>
    </submittedName>
</protein>
<feature type="domain" description="Mandelate racemase/muconate lactonizing enzyme C-terminal" evidence="4">
    <location>
        <begin position="146"/>
        <end position="240"/>
    </location>
</feature>
<dbReference type="InterPro" id="IPR013342">
    <property type="entry name" value="Mandelate_racemase_C"/>
</dbReference>
<sequence>MSPTGSAIGAGLTGIEATLVRLPRPQSRSGGGTGGGRPPRARHALVRVTDDEGVSGWGEMPDADADSWRRLVEDFAPALLRHPWHRPTEAPDAWAGLAPCPAAAAALDTACWDLWSRRRSTPLAHALGGVRTAVTAGVTVGRQPSLESLVMEVNRQVGAGFRAVRLRIGPGWDLEPVRAVHESYPFLALQADAGGRYTESDEDLEALRALDEYGMLCLEQPFAADDLAAHARLHREMGTPVALAASVDSSESLEAAVQAEAGGALNLSPSRLGGLTPARRAADRAADAGWDVWCGEEQASGVGRAATVALASLSSVTFPSQMPGAGVRAPRELVDPPVRAHDGIAPVPLAAPGLGHEVDTRVLRSVALDSATLVRARPAAPERSG</sequence>
<comment type="caution">
    <text evidence="5">The sequence shown here is derived from an EMBL/GenBank/DDBJ whole genome shotgun (WGS) entry which is preliminary data.</text>
</comment>
<proteinExistence type="inferred from homology"/>
<dbReference type="InterPro" id="IPR036849">
    <property type="entry name" value="Enolase-like_C_sf"/>
</dbReference>
<dbReference type="SMART" id="SM00922">
    <property type="entry name" value="MR_MLE"/>
    <property type="match status" value="1"/>
</dbReference>
<keyword evidence="6" id="KW-1185">Reference proteome</keyword>
<dbReference type="RefSeq" id="WP_270680541.1">
    <property type="nucleotide sequence ID" value="NZ_JAQFWP010000066.1"/>
</dbReference>
<dbReference type="EMBL" id="JAQFWP010000066">
    <property type="protein sequence ID" value="MDA2807924.1"/>
    <property type="molecule type" value="Genomic_DNA"/>
</dbReference>